<dbReference type="NCBIfam" id="TIGR00462">
    <property type="entry name" value="genX"/>
    <property type="match status" value="1"/>
</dbReference>
<dbReference type="Gene3D" id="3.30.930.10">
    <property type="entry name" value="Bira Bifunctional Protein, Domain 2"/>
    <property type="match status" value="1"/>
</dbReference>
<keyword evidence="4" id="KW-0067">ATP-binding</keyword>
<dbReference type="NCBIfam" id="NF006828">
    <property type="entry name" value="PRK09350.1"/>
    <property type="match status" value="1"/>
</dbReference>
<evidence type="ECO:0000256" key="5">
    <source>
        <dbReference type="ARBA" id="ARBA00052794"/>
    </source>
</evidence>
<evidence type="ECO:0000256" key="1">
    <source>
        <dbReference type="ARBA" id="ARBA00011738"/>
    </source>
</evidence>
<keyword evidence="8" id="KW-1185">Reference proteome</keyword>
<evidence type="ECO:0000256" key="2">
    <source>
        <dbReference type="ARBA" id="ARBA00022598"/>
    </source>
</evidence>
<keyword evidence="7" id="KW-0251">Elongation factor</keyword>
<proteinExistence type="predicted"/>
<dbReference type="GO" id="GO:0005524">
    <property type="term" value="F:ATP binding"/>
    <property type="evidence" value="ECO:0007669"/>
    <property type="project" value="UniProtKB-KW"/>
</dbReference>
<comment type="subunit">
    <text evidence="1">Homodimer.</text>
</comment>
<gene>
    <name evidence="7" type="ORF">AZ78_0246</name>
</gene>
<accession>A0A108U535</accession>
<dbReference type="GO" id="GO:0000049">
    <property type="term" value="F:tRNA binding"/>
    <property type="evidence" value="ECO:0007669"/>
    <property type="project" value="TreeGrafter"/>
</dbReference>
<dbReference type="Proteomes" id="UP000023435">
    <property type="component" value="Unassembled WGS sequence"/>
</dbReference>
<keyword evidence="3" id="KW-0547">Nucleotide-binding</keyword>
<dbReference type="InterPro" id="IPR045864">
    <property type="entry name" value="aa-tRNA-synth_II/BPL/LPL"/>
</dbReference>
<dbReference type="GO" id="GO:0004824">
    <property type="term" value="F:lysine-tRNA ligase activity"/>
    <property type="evidence" value="ECO:0007669"/>
    <property type="project" value="InterPro"/>
</dbReference>
<dbReference type="FunFam" id="3.30.930.10:FF:000017">
    <property type="entry name" value="Elongation factor P--(R)-beta-lysine ligase"/>
    <property type="match status" value="1"/>
</dbReference>
<protein>
    <submittedName>
        <fullName evidence="7">Translation elongation factor P Lys34:lysine transferase</fullName>
    </submittedName>
</protein>
<evidence type="ECO:0000256" key="4">
    <source>
        <dbReference type="ARBA" id="ARBA00022840"/>
    </source>
</evidence>
<dbReference type="PROSITE" id="PS50862">
    <property type="entry name" value="AA_TRNA_LIGASE_II"/>
    <property type="match status" value="1"/>
</dbReference>
<keyword evidence="2" id="KW-0436">Ligase</keyword>
<dbReference type="AlphaFoldDB" id="A0A108U535"/>
<dbReference type="RefSeq" id="WP_036104300.1">
    <property type="nucleotide sequence ID" value="NZ_JAJA02000001.1"/>
</dbReference>
<dbReference type="GO" id="GO:0003746">
    <property type="term" value="F:translation elongation factor activity"/>
    <property type="evidence" value="ECO:0007669"/>
    <property type="project" value="UniProtKB-KW"/>
</dbReference>
<dbReference type="OrthoDB" id="9801152at2"/>
<dbReference type="PANTHER" id="PTHR42918:SF6">
    <property type="entry name" value="ELONGATION FACTOR P--(R)-BETA-LYSINE LIGASE"/>
    <property type="match status" value="1"/>
</dbReference>
<comment type="catalytic activity">
    <reaction evidence="5">
        <text>D-beta-lysine + L-lysyl-[protein] + ATP = N(6)-((3R)-3,6-diaminohexanoyl)-L-lysyl-[protein] + AMP + diphosphate + H(+)</text>
        <dbReference type="Rhea" id="RHEA:83435"/>
        <dbReference type="Rhea" id="RHEA-COMP:9752"/>
        <dbReference type="Rhea" id="RHEA-COMP:20131"/>
        <dbReference type="ChEBI" id="CHEBI:15378"/>
        <dbReference type="ChEBI" id="CHEBI:29969"/>
        <dbReference type="ChEBI" id="CHEBI:30616"/>
        <dbReference type="ChEBI" id="CHEBI:33019"/>
        <dbReference type="ChEBI" id="CHEBI:84138"/>
        <dbReference type="ChEBI" id="CHEBI:156053"/>
        <dbReference type="ChEBI" id="CHEBI:456215"/>
    </reaction>
    <physiologicalReaction direction="left-to-right" evidence="5">
        <dbReference type="Rhea" id="RHEA:83436"/>
    </physiologicalReaction>
</comment>
<evidence type="ECO:0000313" key="7">
    <source>
        <dbReference type="EMBL" id="KWS02702.1"/>
    </source>
</evidence>
<organism evidence="7 8">
    <name type="scientific">Lysobacter capsici AZ78</name>
    <dbReference type="NCBI Taxonomy" id="1444315"/>
    <lineage>
        <taxon>Bacteria</taxon>
        <taxon>Pseudomonadati</taxon>
        <taxon>Pseudomonadota</taxon>
        <taxon>Gammaproteobacteria</taxon>
        <taxon>Lysobacterales</taxon>
        <taxon>Lysobacteraceae</taxon>
        <taxon>Lysobacter</taxon>
    </lineage>
</organism>
<evidence type="ECO:0000256" key="3">
    <source>
        <dbReference type="ARBA" id="ARBA00022741"/>
    </source>
</evidence>
<dbReference type="PANTHER" id="PTHR42918">
    <property type="entry name" value="LYSYL-TRNA SYNTHETASE"/>
    <property type="match status" value="1"/>
</dbReference>
<dbReference type="SUPFAM" id="SSF55681">
    <property type="entry name" value="Class II aaRS and biotin synthetases"/>
    <property type="match status" value="1"/>
</dbReference>
<dbReference type="InterPro" id="IPR004364">
    <property type="entry name" value="Aa-tRNA-synt_II"/>
</dbReference>
<comment type="caution">
    <text evidence="7">The sequence shown here is derived from an EMBL/GenBank/DDBJ whole genome shotgun (WGS) entry which is preliminary data.</text>
</comment>
<dbReference type="GO" id="GO:0016740">
    <property type="term" value="F:transferase activity"/>
    <property type="evidence" value="ECO:0007669"/>
    <property type="project" value="UniProtKB-KW"/>
</dbReference>
<dbReference type="Pfam" id="PF00152">
    <property type="entry name" value="tRNA-synt_2"/>
    <property type="match status" value="1"/>
</dbReference>
<dbReference type="GO" id="GO:0005829">
    <property type="term" value="C:cytosol"/>
    <property type="evidence" value="ECO:0007669"/>
    <property type="project" value="TreeGrafter"/>
</dbReference>
<keyword evidence="7" id="KW-0648">Protein biosynthesis</keyword>
<evidence type="ECO:0000259" key="6">
    <source>
        <dbReference type="PROSITE" id="PS50862"/>
    </source>
</evidence>
<reference evidence="7 8" key="1">
    <citation type="journal article" date="2014" name="Genome Announc.">
        <title>Draft Genome Sequence of Lysobacter capsici AZ78, a Bacterium Antagonistic to Plant-Pathogenic Oomycetes.</title>
        <authorList>
            <person name="Puopolo G."/>
            <person name="Sonego P."/>
            <person name="Engelen K."/>
            <person name="Pertot I."/>
        </authorList>
    </citation>
    <scope>NUCLEOTIDE SEQUENCE [LARGE SCALE GENOMIC DNA]</scope>
    <source>
        <strain evidence="7 8">AZ78</strain>
    </source>
</reference>
<sequence>MNPSAPRPPDWHPSASFETLRLRARLNATVRAYFAERAVIEVETPLMSVAGNTDPNIASFALQFSGRTDGAPRTRWLRTSPEFPLKRLLAAGFGDCYELGRVFRDGEAGGRHNPEFTMLEWYRVGWDHRRLIEETADLVRAALALVGRDARLRTVAYRDLYRDRLGLDPMLADEAQLRAALGEVVIDPQGLNRDDWLDLLMTHRLQPQFSRDELLAIHAYPASQCALARVGEDRDGVAVAQRFELYLGPLELANGYHELADAAEQGARFDRDRERRGERGAVCPPRDEALLDALAAGFPDCAGVALGMDRLLMAMLDSARIADVLAFDFTRA</sequence>
<name>A0A108U535_9GAMM</name>
<dbReference type="InterPro" id="IPR004525">
    <property type="entry name" value="EpmA"/>
</dbReference>
<dbReference type="EMBL" id="JAJA02000001">
    <property type="protein sequence ID" value="KWS02702.1"/>
    <property type="molecule type" value="Genomic_DNA"/>
</dbReference>
<feature type="domain" description="Aminoacyl-transfer RNA synthetases class-II family profile" evidence="6">
    <location>
        <begin position="20"/>
        <end position="332"/>
    </location>
</feature>
<dbReference type="GO" id="GO:0006430">
    <property type="term" value="P:lysyl-tRNA aminoacylation"/>
    <property type="evidence" value="ECO:0007669"/>
    <property type="project" value="InterPro"/>
</dbReference>
<keyword evidence="7" id="KW-0808">Transferase</keyword>
<evidence type="ECO:0000313" key="8">
    <source>
        <dbReference type="Proteomes" id="UP000023435"/>
    </source>
</evidence>
<dbReference type="InterPro" id="IPR006195">
    <property type="entry name" value="aa-tRNA-synth_II"/>
</dbReference>